<organism evidence="4">
    <name type="scientific">bioreactor metagenome</name>
    <dbReference type="NCBI Taxonomy" id="1076179"/>
    <lineage>
        <taxon>unclassified sequences</taxon>
        <taxon>metagenomes</taxon>
        <taxon>ecological metagenomes</taxon>
    </lineage>
</organism>
<accession>A0A644Z8L1</accession>
<gene>
    <name evidence="4" type="ORF">SDC9_83823</name>
</gene>
<dbReference type="PANTHER" id="PTHR45228">
    <property type="entry name" value="CYCLIC DI-GMP PHOSPHODIESTERASE TM_0186-RELATED"/>
    <property type="match status" value="1"/>
</dbReference>
<evidence type="ECO:0000256" key="2">
    <source>
        <dbReference type="SAM" id="MobiDB-lite"/>
    </source>
</evidence>
<dbReference type="AlphaFoldDB" id="A0A644Z8L1"/>
<dbReference type="Gene3D" id="1.10.3210.10">
    <property type="entry name" value="Hypothetical protein af1432"/>
    <property type="match status" value="1"/>
</dbReference>
<dbReference type="InterPro" id="IPR003607">
    <property type="entry name" value="HD/PDEase_dom"/>
</dbReference>
<feature type="coiled-coil region" evidence="1">
    <location>
        <begin position="178"/>
        <end position="209"/>
    </location>
</feature>
<proteinExistence type="predicted"/>
<dbReference type="EMBL" id="VSSQ01007870">
    <property type="protein sequence ID" value="MPM37216.1"/>
    <property type="molecule type" value="Genomic_DNA"/>
</dbReference>
<dbReference type="PANTHER" id="PTHR45228:SF5">
    <property type="entry name" value="CYCLIC DI-GMP PHOSPHODIESTERASE VC_1348-RELATED"/>
    <property type="match status" value="1"/>
</dbReference>
<feature type="region of interest" description="Disordered" evidence="2">
    <location>
        <begin position="1"/>
        <end position="28"/>
    </location>
</feature>
<dbReference type="CDD" id="cd00077">
    <property type="entry name" value="HDc"/>
    <property type="match status" value="1"/>
</dbReference>
<comment type="caution">
    <text evidence="4">The sequence shown here is derived from an EMBL/GenBank/DDBJ whole genome shotgun (WGS) entry which is preliminary data.</text>
</comment>
<dbReference type="InterPro" id="IPR052020">
    <property type="entry name" value="Cyclic_di-GMP/3'3'-cGAMP_PDE"/>
</dbReference>
<evidence type="ECO:0000259" key="3">
    <source>
        <dbReference type="PROSITE" id="PS51832"/>
    </source>
</evidence>
<evidence type="ECO:0000256" key="1">
    <source>
        <dbReference type="SAM" id="Coils"/>
    </source>
</evidence>
<keyword evidence="1" id="KW-0175">Coiled coil</keyword>
<dbReference type="Pfam" id="PF13487">
    <property type="entry name" value="HD_5"/>
    <property type="match status" value="1"/>
</dbReference>
<dbReference type="InterPro" id="IPR037522">
    <property type="entry name" value="HD_GYP_dom"/>
</dbReference>
<sequence length="409" mass="46527">MKDKKYKPAVTAHPPAQLKMNPPATREKDKRAAELALANKELAFQNQEKDKRAAELAIANKELAFQNQEKDKRAAELAIANKELAFQNQEKDKRAAELAIANKELAFQNQEKDKRAAELAIANKELAFQNQEKEKRAAELVIANKELAFQNQEKDKRAAELAIADKELAFQSKEKGKRATERKELETYNDDLQQMVKEKVKEISEAQMATIFALAKLAEARDKDTGNHLKRVQIFCRLLAEKLSLRPDYKSRINAEFIDALQKASPLHDIGKVGIRDAILLKPGKLTPEEFEEMKQHTVIGAATLDEVYQNYPENYFIKIGIEIARSHHEKWDGSGYPDGLRGDEIPLSAQITALADVYDALRSKRIYKKAYSESETRAIMVEGANQHFNPLLVETFLKFEKEFEEAYV</sequence>
<dbReference type="PROSITE" id="PS51832">
    <property type="entry name" value="HD_GYP"/>
    <property type="match status" value="1"/>
</dbReference>
<feature type="domain" description="HD-GYP" evidence="3">
    <location>
        <begin position="203"/>
        <end position="409"/>
    </location>
</feature>
<name>A0A644Z8L1_9ZZZZ</name>
<reference evidence="4" key="1">
    <citation type="submission" date="2019-08" db="EMBL/GenBank/DDBJ databases">
        <authorList>
            <person name="Kucharzyk K."/>
            <person name="Murdoch R.W."/>
            <person name="Higgins S."/>
            <person name="Loffler F."/>
        </authorList>
    </citation>
    <scope>NUCLEOTIDE SEQUENCE</scope>
</reference>
<dbReference type="SUPFAM" id="SSF109604">
    <property type="entry name" value="HD-domain/PDEase-like"/>
    <property type="match status" value="1"/>
</dbReference>
<evidence type="ECO:0000313" key="4">
    <source>
        <dbReference type="EMBL" id="MPM37216.1"/>
    </source>
</evidence>
<dbReference type="SMART" id="SM00471">
    <property type="entry name" value="HDc"/>
    <property type="match status" value="1"/>
</dbReference>
<protein>
    <recommendedName>
        <fullName evidence="3">HD-GYP domain-containing protein</fullName>
    </recommendedName>
</protein>